<organism evidence="3 4">
    <name type="scientific">Crossiella equi</name>
    <dbReference type="NCBI Taxonomy" id="130796"/>
    <lineage>
        <taxon>Bacteria</taxon>
        <taxon>Bacillati</taxon>
        <taxon>Actinomycetota</taxon>
        <taxon>Actinomycetes</taxon>
        <taxon>Pseudonocardiales</taxon>
        <taxon>Pseudonocardiaceae</taxon>
        <taxon>Crossiella</taxon>
    </lineage>
</organism>
<name>A0ABS5ATW9_9PSEU</name>
<reference evidence="3 4" key="1">
    <citation type="submission" date="2021-03" db="EMBL/GenBank/DDBJ databases">
        <title>Sequencing the genomes of 1000 actinobacteria strains.</title>
        <authorList>
            <person name="Klenk H.-P."/>
        </authorList>
    </citation>
    <scope>NUCLEOTIDE SEQUENCE [LARGE SCALE GENOMIC DNA]</scope>
    <source>
        <strain evidence="3 4">DSM 44580</strain>
    </source>
</reference>
<dbReference type="Proteomes" id="UP001519363">
    <property type="component" value="Unassembled WGS sequence"/>
</dbReference>
<accession>A0ABS5ATW9</accession>
<dbReference type="EMBL" id="JAGIOO010000001">
    <property type="protein sequence ID" value="MBP2479140.1"/>
    <property type="molecule type" value="Genomic_DNA"/>
</dbReference>
<evidence type="ECO:0000313" key="4">
    <source>
        <dbReference type="Proteomes" id="UP001519363"/>
    </source>
</evidence>
<evidence type="ECO:0000313" key="3">
    <source>
        <dbReference type="EMBL" id="MBP2479140.1"/>
    </source>
</evidence>
<feature type="domain" description="YCII-related" evidence="2">
    <location>
        <begin position="25"/>
        <end position="98"/>
    </location>
</feature>
<dbReference type="InterPro" id="IPR005545">
    <property type="entry name" value="YCII"/>
</dbReference>
<dbReference type="Pfam" id="PF03795">
    <property type="entry name" value="YCII"/>
    <property type="match status" value="1"/>
</dbReference>
<comment type="similarity">
    <text evidence="1">Belongs to the YciI family.</text>
</comment>
<dbReference type="PANTHER" id="PTHR35174:SF3">
    <property type="entry name" value="BLL7171 PROTEIN"/>
    <property type="match status" value="1"/>
</dbReference>
<evidence type="ECO:0000259" key="2">
    <source>
        <dbReference type="Pfam" id="PF03795"/>
    </source>
</evidence>
<protein>
    <recommendedName>
        <fullName evidence="2">YCII-related domain-containing protein</fullName>
    </recommendedName>
</protein>
<dbReference type="Gene3D" id="3.30.70.1060">
    <property type="entry name" value="Dimeric alpha+beta barrel"/>
    <property type="match status" value="1"/>
</dbReference>
<dbReference type="SUPFAM" id="SSF54909">
    <property type="entry name" value="Dimeric alpha+beta barrel"/>
    <property type="match status" value="1"/>
</dbReference>
<sequence length="113" mass="12330">MTNYLLNIIQPDGPTPPPEFLAPIMERLNALNEEMDAKNIRVYAAGLLPPETATVVRVTDGETLLTDGPFTEGKEHIGGFSVIRAEDLDDALHWAGRLSEAIGLPIEVRPMHG</sequence>
<comment type="caution">
    <text evidence="3">The sequence shown here is derived from an EMBL/GenBank/DDBJ whole genome shotgun (WGS) entry which is preliminary data.</text>
</comment>
<proteinExistence type="inferred from homology"/>
<keyword evidence="4" id="KW-1185">Reference proteome</keyword>
<evidence type="ECO:0000256" key="1">
    <source>
        <dbReference type="ARBA" id="ARBA00007689"/>
    </source>
</evidence>
<dbReference type="RefSeq" id="WP_086781177.1">
    <property type="nucleotide sequence ID" value="NZ_JAGIOO010000001.1"/>
</dbReference>
<dbReference type="PANTHER" id="PTHR35174">
    <property type="entry name" value="BLL7171 PROTEIN-RELATED"/>
    <property type="match status" value="1"/>
</dbReference>
<gene>
    <name evidence="3" type="ORF">JOF53_008012</name>
</gene>
<dbReference type="InterPro" id="IPR011008">
    <property type="entry name" value="Dimeric_a/b-barrel"/>
</dbReference>